<accession>A0A1J4JNK9</accession>
<organism evidence="1 2">
    <name type="scientific">Tritrichomonas foetus</name>
    <dbReference type="NCBI Taxonomy" id="1144522"/>
    <lineage>
        <taxon>Eukaryota</taxon>
        <taxon>Metamonada</taxon>
        <taxon>Parabasalia</taxon>
        <taxon>Tritrichomonadida</taxon>
        <taxon>Tritrichomonadidae</taxon>
        <taxon>Tritrichomonas</taxon>
    </lineage>
</organism>
<evidence type="ECO:0008006" key="3">
    <source>
        <dbReference type="Google" id="ProtNLM"/>
    </source>
</evidence>
<dbReference type="Proteomes" id="UP000179807">
    <property type="component" value="Unassembled WGS sequence"/>
</dbReference>
<dbReference type="GeneID" id="94828706"/>
<evidence type="ECO:0000313" key="1">
    <source>
        <dbReference type="EMBL" id="OHT00298.1"/>
    </source>
</evidence>
<dbReference type="AlphaFoldDB" id="A0A1J4JNK9"/>
<dbReference type="RefSeq" id="XP_068353434.1">
    <property type="nucleotide sequence ID" value="XM_068494002.1"/>
</dbReference>
<dbReference type="Gene3D" id="1.25.10.10">
    <property type="entry name" value="Leucine-rich Repeat Variant"/>
    <property type="match status" value="2"/>
</dbReference>
<dbReference type="VEuPathDB" id="TrichDB:TRFO_07950"/>
<proteinExistence type="predicted"/>
<dbReference type="InterPro" id="IPR011989">
    <property type="entry name" value="ARM-like"/>
</dbReference>
<gene>
    <name evidence="1" type="ORF">TRFO_07950</name>
</gene>
<dbReference type="InterPro" id="IPR016024">
    <property type="entry name" value="ARM-type_fold"/>
</dbReference>
<dbReference type="EMBL" id="MLAK01000960">
    <property type="protein sequence ID" value="OHT00298.1"/>
    <property type="molecule type" value="Genomic_DNA"/>
</dbReference>
<name>A0A1J4JNK9_9EUKA</name>
<sequence>MIHNSEKNNEKGASFNLLFFYLYLVNYSETYNIQFGRLMLNEFHIDSNLLENICTILDKVTTPDNSVQKMIFQEFQNLHAQLPTFSFYLVSIISSDQFSMNRRFCALLVLHKIFYRIPQQFTEKFIVLIKPILEQIIKMPFSPFTNVTVSLYSSLFHLYSDKYLIIFQDFFAHILTLFHNPETIQIGINCIYELLLSENDKIPIEIFNLIPQFINSPFFKEALLVTNSLMKINIDFVYNQIIPSIFSAFSNFDEFSMSKAAEIVSYVYLTYPNQVIGDFLVSCLNCRSRIISESLLSQLSDPKSIFPYPPLILALLQQMSEPDNDCTEFGPSSMAQQIVQTMNDCYGDEISNIVKSFLPNCENQGHFLRCLYTILSTIPDSSQFLPFILSQLECQHLHNITNNIQIDGTTLQVMNGENNGEVNVVGEFRGDAALCLMSFCFSNPGFVNDAMNKIIPLLADKDRNVRFQAILALTELIEFEFEPNFNHFFFLINLMKETNNSEIARLASRYSLHFPIFNDSQPIITGFYQDLVLYFLNYNSEHCLYQYMIDMFSLFILAVNEPFETFNKNVFVKLLTLLNEIFDESIFSSYFELTRSLFKAYSNFFPAMNGEFLQLVEALTKKMLFVMMNETENILLVKTGFEILEFVFSIFVRNDSFKNCFFELSLRYFSKLCEEFEDFIMNIDIVKFLLLHCCQILTSSENISNGTIDIKILGLCLMMQLTKSHEKVDPNIQVLFE</sequence>
<comment type="caution">
    <text evidence="1">The sequence shown here is derived from an EMBL/GenBank/DDBJ whole genome shotgun (WGS) entry which is preliminary data.</text>
</comment>
<reference evidence="1" key="1">
    <citation type="submission" date="2016-10" db="EMBL/GenBank/DDBJ databases">
        <authorList>
            <person name="Benchimol M."/>
            <person name="Almeida L.G."/>
            <person name="Vasconcelos A.T."/>
            <person name="Perreira-Neves A."/>
            <person name="Rosa I.A."/>
            <person name="Tasca T."/>
            <person name="Bogo M.R."/>
            <person name="de Souza W."/>
        </authorList>
    </citation>
    <scope>NUCLEOTIDE SEQUENCE [LARGE SCALE GENOMIC DNA]</scope>
    <source>
        <strain evidence="1">K</strain>
    </source>
</reference>
<protein>
    <recommendedName>
        <fullName evidence="3">Importin N-terminal domain-containing protein</fullName>
    </recommendedName>
</protein>
<dbReference type="SUPFAM" id="SSF48371">
    <property type="entry name" value="ARM repeat"/>
    <property type="match status" value="1"/>
</dbReference>
<evidence type="ECO:0000313" key="2">
    <source>
        <dbReference type="Proteomes" id="UP000179807"/>
    </source>
</evidence>
<keyword evidence="2" id="KW-1185">Reference proteome</keyword>